<reference evidence="1" key="1">
    <citation type="journal article" date="2021" name="Genome Biol. Evol.">
        <title>A High-Quality Reference Genome for a Parasitic Bivalve with Doubly Uniparental Inheritance (Bivalvia: Unionida).</title>
        <authorList>
            <person name="Smith C.H."/>
        </authorList>
    </citation>
    <scope>NUCLEOTIDE SEQUENCE</scope>
    <source>
        <strain evidence="1">CHS0354</strain>
    </source>
</reference>
<protein>
    <submittedName>
        <fullName evidence="1">Uncharacterized protein</fullName>
    </submittedName>
</protein>
<name>A0AAE0VLL9_9BIVA</name>
<proteinExistence type="predicted"/>
<dbReference type="PROSITE" id="PS51257">
    <property type="entry name" value="PROKAR_LIPOPROTEIN"/>
    <property type="match status" value="1"/>
</dbReference>
<reference evidence="1" key="3">
    <citation type="submission" date="2023-05" db="EMBL/GenBank/DDBJ databases">
        <authorList>
            <person name="Smith C.H."/>
        </authorList>
    </citation>
    <scope>NUCLEOTIDE SEQUENCE</scope>
    <source>
        <strain evidence="1">CHS0354</strain>
        <tissue evidence="1">Mantle</tissue>
    </source>
</reference>
<gene>
    <name evidence="1" type="ORF">CHS0354_023965</name>
</gene>
<dbReference type="EMBL" id="JAEAOA010001427">
    <property type="protein sequence ID" value="KAK3582419.1"/>
    <property type="molecule type" value="Genomic_DNA"/>
</dbReference>
<sequence>MLKKTALAMVVALSACGPSAEQKKLSADLTAGAKALEDSDKTATESLRVAVESGNAAIQAYDHAKAESAKGGKKAAKGAMMVSENADKAAESLKAAIAEAGSVAPANVSEAMATAEKFAKKPGKVEEMKTALSNIQNQMNERVKSSEMAVEKIQSAKAALEQALAAPAKAKM</sequence>
<dbReference type="AlphaFoldDB" id="A0AAE0VLL9"/>
<reference evidence="1" key="2">
    <citation type="journal article" date="2021" name="Genome Biol. Evol.">
        <title>Developing a high-quality reference genome for a parasitic bivalve with doubly uniparental inheritance (Bivalvia: Unionida).</title>
        <authorList>
            <person name="Smith C.H."/>
        </authorList>
    </citation>
    <scope>NUCLEOTIDE SEQUENCE</scope>
    <source>
        <strain evidence="1">CHS0354</strain>
        <tissue evidence="1">Mantle</tissue>
    </source>
</reference>
<keyword evidence="2" id="KW-1185">Reference proteome</keyword>
<comment type="caution">
    <text evidence="1">The sequence shown here is derived from an EMBL/GenBank/DDBJ whole genome shotgun (WGS) entry which is preliminary data.</text>
</comment>
<evidence type="ECO:0000313" key="2">
    <source>
        <dbReference type="Proteomes" id="UP001195483"/>
    </source>
</evidence>
<organism evidence="1 2">
    <name type="scientific">Potamilus streckersoni</name>
    <dbReference type="NCBI Taxonomy" id="2493646"/>
    <lineage>
        <taxon>Eukaryota</taxon>
        <taxon>Metazoa</taxon>
        <taxon>Spiralia</taxon>
        <taxon>Lophotrochozoa</taxon>
        <taxon>Mollusca</taxon>
        <taxon>Bivalvia</taxon>
        <taxon>Autobranchia</taxon>
        <taxon>Heteroconchia</taxon>
        <taxon>Palaeoheterodonta</taxon>
        <taxon>Unionida</taxon>
        <taxon>Unionoidea</taxon>
        <taxon>Unionidae</taxon>
        <taxon>Ambleminae</taxon>
        <taxon>Lampsilini</taxon>
        <taxon>Potamilus</taxon>
    </lineage>
</organism>
<dbReference type="Proteomes" id="UP001195483">
    <property type="component" value="Unassembled WGS sequence"/>
</dbReference>
<accession>A0AAE0VLL9</accession>
<evidence type="ECO:0000313" key="1">
    <source>
        <dbReference type="EMBL" id="KAK3582419.1"/>
    </source>
</evidence>